<dbReference type="Proteomes" id="UP000429607">
    <property type="component" value="Unassembled WGS sequence"/>
</dbReference>
<dbReference type="InterPro" id="IPR036397">
    <property type="entry name" value="RNaseH_sf"/>
</dbReference>
<dbReference type="InterPro" id="IPR012337">
    <property type="entry name" value="RNaseH-like_sf"/>
</dbReference>
<feature type="compositionally biased region" description="Low complexity" evidence="2">
    <location>
        <begin position="564"/>
        <end position="576"/>
    </location>
</feature>
<dbReference type="Gene3D" id="3.30.420.10">
    <property type="entry name" value="Ribonuclease H-like superfamily/Ribonuclease H"/>
    <property type="match status" value="1"/>
</dbReference>
<dbReference type="GO" id="GO:0008233">
    <property type="term" value="F:peptidase activity"/>
    <property type="evidence" value="ECO:0007669"/>
    <property type="project" value="UniProtKB-KW"/>
</dbReference>
<feature type="compositionally biased region" description="Polar residues" evidence="2">
    <location>
        <begin position="154"/>
        <end position="169"/>
    </location>
</feature>
<feature type="region of interest" description="Disordered" evidence="2">
    <location>
        <begin position="670"/>
        <end position="702"/>
    </location>
</feature>
<dbReference type="Pfam" id="PF00665">
    <property type="entry name" value="rve"/>
    <property type="match status" value="1"/>
</dbReference>
<feature type="domain" description="Integrase catalytic" evidence="3">
    <location>
        <begin position="239"/>
        <end position="403"/>
    </location>
</feature>
<dbReference type="GO" id="GO:0003676">
    <property type="term" value="F:nucleic acid binding"/>
    <property type="evidence" value="ECO:0007669"/>
    <property type="project" value="InterPro"/>
</dbReference>
<keyword evidence="1" id="KW-0378">Hydrolase</keyword>
<feature type="compositionally biased region" description="Acidic residues" evidence="2">
    <location>
        <begin position="670"/>
        <end position="680"/>
    </location>
</feature>
<evidence type="ECO:0000313" key="4">
    <source>
        <dbReference type="EMBL" id="KAE8962748.1"/>
    </source>
</evidence>
<evidence type="ECO:0000259" key="3">
    <source>
        <dbReference type="PROSITE" id="PS50994"/>
    </source>
</evidence>
<feature type="region of interest" description="Disordered" evidence="2">
    <location>
        <begin position="154"/>
        <end position="175"/>
    </location>
</feature>
<feature type="compositionally biased region" description="Low complexity" evidence="2">
    <location>
        <begin position="629"/>
        <end position="638"/>
    </location>
</feature>
<dbReference type="InterPro" id="IPR057670">
    <property type="entry name" value="SH3_retrovirus"/>
</dbReference>
<evidence type="ECO:0000313" key="5">
    <source>
        <dbReference type="Proteomes" id="UP000429607"/>
    </source>
</evidence>
<name>A0A6A3H1P3_9STRA</name>
<comment type="caution">
    <text evidence="4">The sequence shown here is derived from an EMBL/GenBank/DDBJ whole genome shotgun (WGS) entry which is preliminary data.</text>
</comment>
<dbReference type="Pfam" id="PF22936">
    <property type="entry name" value="Pol_BBD"/>
    <property type="match status" value="1"/>
</dbReference>
<dbReference type="PROSITE" id="PS50994">
    <property type="entry name" value="INTEGRASE"/>
    <property type="match status" value="1"/>
</dbReference>
<keyword evidence="1" id="KW-0645">Protease</keyword>
<evidence type="ECO:0000256" key="1">
    <source>
        <dbReference type="ARBA" id="ARBA00022670"/>
    </source>
</evidence>
<dbReference type="GO" id="GO:0015074">
    <property type="term" value="P:DNA integration"/>
    <property type="evidence" value="ECO:0007669"/>
    <property type="project" value="InterPro"/>
</dbReference>
<dbReference type="InterPro" id="IPR054722">
    <property type="entry name" value="PolX-like_BBD"/>
</dbReference>
<dbReference type="InterPro" id="IPR001584">
    <property type="entry name" value="Integrase_cat-core"/>
</dbReference>
<dbReference type="InterPro" id="IPR039537">
    <property type="entry name" value="Retrotran_Ty1/copia-like"/>
</dbReference>
<organism evidence="4 5">
    <name type="scientific">Phytophthora rubi</name>
    <dbReference type="NCBI Taxonomy" id="129364"/>
    <lineage>
        <taxon>Eukaryota</taxon>
        <taxon>Sar</taxon>
        <taxon>Stramenopiles</taxon>
        <taxon>Oomycota</taxon>
        <taxon>Peronosporomycetes</taxon>
        <taxon>Peronosporales</taxon>
        <taxon>Peronosporaceae</taxon>
        <taxon>Phytophthora</taxon>
    </lineage>
</organism>
<protein>
    <recommendedName>
        <fullName evidence="3">Integrase catalytic domain-containing protein</fullName>
    </recommendedName>
</protein>
<evidence type="ECO:0000256" key="2">
    <source>
        <dbReference type="SAM" id="MobiDB-lite"/>
    </source>
</evidence>
<dbReference type="Pfam" id="PF25597">
    <property type="entry name" value="SH3_retrovirus"/>
    <property type="match status" value="1"/>
</dbReference>
<accession>A0A6A3H1P3</accession>
<dbReference type="SUPFAM" id="SSF53098">
    <property type="entry name" value="Ribonuclease H-like"/>
    <property type="match status" value="1"/>
</dbReference>
<proteinExistence type="predicted"/>
<dbReference type="PANTHER" id="PTHR42648">
    <property type="entry name" value="TRANSPOSASE, PUTATIVE-RELATED"/>
    <property type="match status" value="1"/>
</dbReference>
<dbReference type="AlphaFoldDB" id="A0A6A3H1P3"/>
<dbReference type="EMBL" id="QXFV01006029">
    <property type="protein sequence ID" value="KAE8962748.1"/>
    <property type="molecule type" value="Genomic_DNA"/>
</dbReference>
<feature type="non-terminal residue" evidence="4">
    <location>
        <position position="740"/>
    </location>
</feature>
<dbReference type="GO" id="GO:0006508">
    <property type="term" value="P:proteolysis"/>
    <property type="evidence" value="ECO:0007669"/>
    <property type="project" value="UniProtKB-KW"/>
</dbReference>
<sequence>MLEVFRWLLLRRSRLLLVPRWVLDSASDVHVSNQRSVLHNVRKDEVHFFQGYDGNAREDEYVGDVTLRVTDNTKPHAELKLPFTNVLFSPTAPDNLLSMDTLERDGWVVKFGFINSQRVCWLRKDHVELLLLKTDRRYRLKATAVAVYTVQSGAQQVQQNTSDPTALTQRSRKKSDASSLERWHLRFAHLNLPALQRMAMHEVTAGMNEELDEDMSSPCWACNDAKMTRMSYKKPVTRRATGPFQKLMSDMCYVGEVTYNGFKHFQLVQDEASRYLWGFMMHKKEEASEVVLVHVKWVLAQGHKVEVFNSDQGPELFNNKLKFFLEANGIEYTTTNAYSPEENGLVEKTNGVVMSRVRCLLTAANMPGSRWGEAFNFAIEVMNISGSSVLGVETPYYRRFGERPDVFMLRTWGCVTFIFTPKVWRKSKLENPGKPGLFVGYAKHSESFRILNLLTGKINEVRSVEVEEEWTVESSYVEKLLSNRYGKGRHVLPTIIPYVRLPVVHPVTRGLKRSSESDANGQSKRQCCGHQADCGASSGARSGSTHPAASGAPGRWLGCEPEVPTSTAGAAAPSTPEGVLQLGGNAPQFGDSGCESGVNGAADSPNSSRMQTAGPHPDQGVSRSVGGQDSSDAASNEAADGDVEMDDAGASFGDPAELLGRLSTYEGFIDNDSEDDNDEADGWRGEASRAATSFRRSTRIRRPNVRLQDYEVEIPASLVIEAVNILMEPQSVDEALQGPD</sequence>
<gene>
    <name evidence="4" type="ORF">PR001_g29609</name>
</gene>
<dbReference type="PANTHER" id="PTHR42648:SF24">
    <property type="entry name" value="INTEGRASE CATALYTIC DOMAIN-CONTAINING PROTEIN"/>
    <property type="match status" value="1"/>
</dbReference>
<feature type="region of interest" description="Disordered" evidence="2">
    <location>
        <begin position="512"/>
        <end position="655"/>
    </location>
</feature>
<reference evidence="4 5" key="1">
    <citation type="submission" date="2018-09" db="EMBL/GenBank/DDBJ databases">
        <title>Genomic investigation of the strawberry pathogen Phytophthora fragariae indicates pathogenicity is determined by transcriptional variation in three key races.</title>
        <authorList>
            <person name="Adams T.M."/>
            <person name="Armitage A.D."/>
            <person name="Sobczyk M.K."/>
            <person name="Bates H.J."/>
            <person name="Dunwell J.M."/>
            <person name="Nellist C.F."/>
            <person name="Harrison R.J."/>
        </authorList>
    </citation>
    <scope>NUCLEOTIDE SEQUENCE [LARGE SCALE GENOMIC DNA]</scope>
    <source>
        <strain evidence="4 5">SCRP249</strain>
    </source>
</reference>